<dbReference type="PROSITE" id="PS50011">
    <property type="entry name" value="PROTEIN_KINASE_DOM"/>
    <property type="match status" value="1"/>
</dbReference>
<dbReference type="InterPro" id="IPR011009">
    <property type="entry name" value="Kinase-like_dom_sf"/>
</dbReference>
<evidence type="ECO:0000256" key="3">
    <source>
        <dbReference type="ARBA" id="ARBA00012513"/>
    </source>
</evidence>
<dbReference type="Proteomes" id="UP000824596">
    <property type="component" value="Unassembled WGS sequence"/>
</dbReference>
<gene>
    <name evidence="15" type="ORF">HRG_01871</name>
</gene>
<dbReference type="OrthoDB" id="1668230at2759"/>
<evidence type="ECO:0000256" key="8">
    <source>
        <dbReference type="ARBA" id="ARBA00022777"/>
    </source>
</evidence>
<protein>
    <recommendedName>
        <fullName evidence="5">EKC/KEOPS complex subunit BUD32</fullName>
        <ecNumber evidence="3">2.7.11.1</ecNumber>
    </recommendedName>
    <alternativeName>
        <fullName evidence="10 11">Atypical Serine/threonine protein kinase BUD32</fullName>
    </alternativeName>
    <alternativeName>
        <fullName evidence="4">EKC/KEOPS complex subunit bud32</fullName>
    </alternativeName>
</protein>
<evidence type="ECO:0000256" key="10">
    <source>
        <dbReference type="ARBA" id="ARBA00030980"/>
    </source>
</evidence>
<evidence type="ECO:0000256" key="13">
    <source>
        <dbReference type="ARBA" id="ARBA00048679"/>
    </source>
</evidence>
<evidence type="ECO:0000313" key="16">
    <source>
        <dbReference type="Proteomes" id="UP000824596"/>
    </source>
</evidence>
<dbReference type="InterPro" id="IPR051681">
    <property type="entry name" value="Ser/Thr_Kinases-Pseudokinases"/>
</dbReference>
<comment type="subunit">
    <text evidence="2">Component of the EKC/KEOPS complex composed of at least BUD32, CGI121, GON7, KAE1 and PCC1; the whole complex dimerizes.</text>
</comment>
<sequence>MQHPFQVTHLSFDLGEQSHSNSRNNMAYSESKIEVPHHIRHNETVGAGLSSWVHRLNAVAKCYSSTEKSARAREIAVYKRLGSAAWHPGILRFYGILDEQCVVLQFAEHGSIRHYLGQGQQSRCRRIPLTTKLRWAEQAADAIAFLHTNNVFHCDISCNNIFLDQNLNAMVGDFAGSSLDGAQCLSWYETSHSHPDMMDPSPKSELFALGSTFYEIVEGKRPFEGLEEMAIQESFRDGLLPDLESLPLGNVIAKCWRQEYETCELRPSCAQGKINWLFQSPS</sequence>
<evidence type="ECO:0000256" key="4">
    <source>
        <dbReference type="ARBA" id="ARBA00013948"/>
    </source>
</evidence>
<dbReference type="EMBL" id="JAIZPD010000002">
    <property type="protein sequence ID" value="KAH0966462.1"/>
    <property type="molecule type" value="Genomic_DNA"/>
</dbReference>
<evidence type="ECO:0000256" key="2">
    <source>
        <dbReference type="ARBA" id="ARBA00011534"/>
    </source>
</evidence>
<accession>A0A9P8N8A5</accession>
<keyword evidence="7" id="KW-0547">Nucleotide-binding</keyword>
<keyword evidence="16" id="KW-1185">Reference proteome</keyword>
<reference evidence="15" key="1">
    <citation type="submission" date="2021-09" db="EMBL/GenBank/DDBJ databases">
        <title>A high-quality genome of the endoparasitic fungus Hirsutella rhossiliensis with a comparison of Hirsutella genomes reveals transposable elements contributing to genome size variation.</title>
        <authorList>
            <person name="Lin R."/>
            <person name="Jiao Y."/>
            <person name="Sun X."/>
            <person name="Ling J."/>
            <person name="Xie B."/>
            <person name="Cheng X."/>
        </authorList>
    </citation>
    <scope>NUCLEOTIDE SEQUENCE</scope>
    <source>
        <strain evidence="15">HR02</strain>
    </source>
</reference>
<evidence type="ECO:0000256" key="6">
    <source>
        <dbReference type="ARBA" id="ARBA00022679"/>
    </source>
</evidence>
<evidence type="ECO:0000313" key="15">
    <source>
        <dbReference type="EMBL" id="KAH0966462.1"/>
    </source>
</evidence>
<evidence type="ECO:0000256" key="12">
    <source>
        <dbReference type="ARBA" id="ARBA00047899"/>
    </source>
</evidence>
<evidence type="ECO:0000256" key="7">
    <source>
        <dbReference type="ARBA" id="ARBA00022741"/>
    </source>
</evidence>
<evidence type="ECO:0000256" key="5">
    <source>
        <dbReference type="ARBA" id="ARBA00019973"/>
    </source>
</evidence>
<comment type="function">
    <text evidence="1">Component of the EKC/KEOPS complex that is required for the formation of a threonylcarbamoyl group on adenosine at position 37 (t(6)A37) in tRNAs that read codons beginning with adenine. The complex is probably involved in the transfer of the threonylcarbamoyl moiety of threonylcarbamoyl-AMP (TC-AMP) to the N6 group of A37. BUD32 has ATPase activity in the context of the EKC/KEOPS complex and likely plays a supporting role to the catalytic subunit KAE1. The EKC/KEOPS complex also promotes both telomere uncapping and telomere elongation. The complex is required for efficient recruitment of transcriptional coactivators.</text>
</comment>
<dbReference type="Gene3D" id="1.10.510.10">
    <property type="entry name" value="Transferase(Phosphotransferase) domain 1"/>
    <property type="match status" value="1"/>
</dbReference>
<keyword evidence="9" id="KW-0067">ATP-binding</keyword>
<dbReference type="PANTHER" id="PTHR44329">
    <property type="entry name" value="SERINE/THREONINE-PROTEIN KINASE TNNI3K-RELATED"/>
    <property type="match status" value="1"/>
</dbReference>
<feature type="domain" description="Protein kinase" evidence="14">
    <location>
        <begin position="39"/>
        <end position="277"/>
    </location>
</feature>
<comment type="catalytic activity">
    <reaction evidence="13">
        <text>L-seryl-[protein] + ATP = O-phospho-L-seryl-[protein] + ADP + H(+)</text>
        <dbReference type="Rhea" id="RHEA:17989"/>
        <dbReference type="Rhea" id="RHEA-COMP:9863"/>
        <dbReference type="Rhea" id="RHEA-COMP:11604"/>
        <dbReference type="ChEBI" id="CHEBI:15378"/>
        <dbReference type="ChEBI" id="CHEBI:29999"/>
        <dbReference type="ChEBI" id="CHEBI:30616"/>
        <dbReference type="ChEBI" id="CHEBI:83421"/>
        <dbReference type="ChEBI" id="CHEBI:456216"/>
        <dbReference type="EC" id="2.7.11.1"/>
    </reaction>
</comment>
<dbReference type="Pfam" id="PF07714">
    <property type="entry name" value="PK_Tyr_Ser-Thr"/>
    <property type="match status" value="1"/>
</dbReference>
<comment type="catalytic activity">
    <reaction evidence="12">
        <text>L-threonyl-[protein] + ATP = O-phospho-L-threonyl-[protein] + ADP + H(+)</text>
        <dbReference type="Rhea" id="RHEA:46608"/>
        <dbReference type="Rhea" id="RHEA-COMP:11060"/>
        <dbReference type="Rhea" id="RHEA-COMP:11605"/>
        <dbReference type="ChEBI" id="CHEBI:15378"/>
        <dbReference type="ChEBI" id="CHEBI:30013"/>
        <dbReference type="ChEBI" id="CHEBI:30616"/>
        <dbReference type="ChEBI" id="CHEBI:61977"/>
        <dbReference type="ChEBI" id="CHEBI:456216"/>
        <dbReference type="EC" id="2.7.11.1"/>
    </reaction>
</comment>
<dbReference type="SUPFAM" id="SSF56112">
    <property type="entry name" value="Protein kinase-like (PK-like)"/>
    <property type="match status" value="1"/>
</dbReference>
<evidence type="ECO:0000256" key="11">
    <source>
        <dbReference type="ARBA" id="ARBA00033194"/>
    </source>
</evidence>
<keyword evidence="8 15" id="KW-0418">Kinase</keyword>
<dbReference type="AlphaFoldDB" id="A0A9P8N8A5"/>
<dbReference type="GO" id="GO:0004674">
    <property type="term" value="F:protein serine/threonine kinase activity"/>
    <property type="evidence" value="ECO:0007669"/>
    <property type="project" value="UniProtKB-EC"/>
</dbReference>
<dbReference type="GeneID" id="68351000"/>
<organism evidence="15 16">
    <name type="scientific">Hirsutella rhossiliensis</name>
    <dbReference type="NCBI Taxonomy" id="111463"/>
    <lineage>
        <taxon>Eukaryota</taxon>
        <taxon>Fungi</taxon>
        <taxon>Dikarya</taxon>
        <taxon>Ascomycota</taxon>
        <taxon>Pezizomycotina</taxon>
        <taxon>Sordariomycetes</taxon>
        <taxon>Hypocreomycetidae</taxon>
        <taxon>Hypocreales</taxon>
        <taxon>Ophiocordycipitaceae</taxon>
        <taxon>Hirsutella</taxon>
    </lineage>
</organism>
<dbReference type="GO" id="GO:0005524">
    <property type="term" value="F:ATP binding"/>
    <property type="evidence" value="ECO:0007669"/>
    <property type="project" value="UniProtKB-KW"/>
</dbReference>
<dbReference type="InterPro" id="IPR008266">
    <property type="entry name" value="Tyr_kinase_AS"/>
</dbReference>
<keyword evidence="6" id="KW-0808">Transferase</keyword>
<dbReference type="PANTHER" id="PTHR44329:SF288">
    <property type="entry name" value="MITOGEN-ACTIVATED PROTEIN KINASE KINASE KINASE 20"/>
    <property type="match status" value="1"/>
</dbReference>
<dbReference type="InterPro" id="IPR000719">
    <property type="entry name" value="Prot_kinase_dom"/>
</dbReference>
<evidence type="ECO:0000256" key="9">
    <source>
        <dbReference type="ARBA" id="ARBA00022840"/>
    </source>
</evidence>
<comment type="caution">
    <text evidence="15">The sequence shown here is derived from an EMBL/GenBank/DDBJ whole genome shotgun (WGS) entry which is preliminary data.</text>
</comment>
<dbReference type="InterPro" id="IPR001245">
    <property type="entry name" value="Ser-Thr/Tyr_kinase_cat_dom"/>
</dbReference>
<dbReference type="PROSITE" id="PS00109">
    <property type="entry name" value="PROTEIN_KINASE_TYR"/>
    <property type="match status" value="1"/>
</dbReference>
<dbReference type="EC" id="2.7.11.1" evidence="3"/>
<dbReference type="RefSeq" id="XP_044723975.1">
    <property type="nucleotide sequence ID" value="XM_044860342.1"/>
</dbReference>
<evidence type="ECO:0000256" key="1">
    <source>
        <dbReference type="ARBA" id="ARBA00003747"/>
    </source>
</evidence>
<proteinExistence type="predicted"/>
<evidence type="ECO:0000259" key="14">
    <source>
        <dbReference type="PROSITE" id="PS50011"/>
    </source>
</evidence>
<name>A0A9P8N8A5_9HYPO</name>